<organism evidence="1 2">
    <name type="scientific">Campylobacter jejuni subsp. jejuni 2008-988</name>
    <dbReference type="NCBI Taxonomy" id="889253"/>
    <lineage>
        <taxon>Bacteria</taxon>
        <taxon>Pseudomonadati</taxon>
        <taxon>Campylobacterota</taxon>
        <taxon>Epsilonproteobacteria</taxon>
        <taxon>Campylobacterales</taxon>
        <taxon>Campylobacteraceae</taxon>
        <taxon>Campylobacter</taxon>
    </lineage>
</organism>
<protein>
    <submittedName>
        <fullName evidence="1">Uncharacterized protein</fullName>
    </submittedName>
</protein>
<dbReference type="RefSeq" id="WP_002874367.1">
    <property type="nucleotide sequence ID" value="NZ_AIOS01000091.1"/>
</dbReference>
<gene>
    <name evidence="1" type="ORF">cje154_09001</name>
</gene>
<evidence type="ECO:0000313" key="1">
    <source>
        <dbReference type="EMBL" id="EIB52079.1"/>
    </source>
</evidence>
<proteinExistence type="predicted"/>
<reference evidence="1 2" key="1">
    <citation type="submission" date="2010-10" db="EMBL/GenBank/DDBJ databases">
        <authorList>
            <person name="Richards V."/>
            <person name="Lefebure T."/>
            <person name="Suzuki H."/>
            <person name="Pavinski Bitar P."/>
            <person name="Stanhope M."/>
        </authorList>
    </citation>
    <scope>NUCLEOTIDE SEQUENCE [LARGE SCALE GENOMIC DNA]</scope>
    <source>
        <strain evidence="1 2">2008-988</strain>
    </source>
</reference>
<dbReference type="Proteomes" id="UP000003238">
    <property type="component" value="Unassembled WGS sequence"/>
</dbReference>
<evidence type="ECO:0000313" key="2">
    <source>
        <dbReference type="Proteomes" id="UP000003238"/>
    </source>
</evidence>
<dbReference type="AlphaFoldDB" id="A0ABC9QJT9"/>
<dbReference type="EMBL" id="AIOS01000091">
    <property type="protein sequence ID" value="EIB52079.1"/>
    <property type="molecule type" value="Genomic_DNA"/>
</dbReference>
<comment type="caution">
    <text evidence="1">The sequence shown here is derived from an EMBL/GenBank/DDBJ whole genome shotgun (WGS) entry which is preliminary data.</text>
</comment>
<accession>A0ABC9QJT9</accession>
<name>A0ABC9QJT9_CAMJU</name>
<sequence>MIEQLNRLPIDDIQKLASILNINIENKNKTIILELISKELNRKNDTEQYEILKNIFSQGKFELIIYKAEGLFKPDQINSFIFPKNKNTLFTDAIEYYFNYEKCYYVCCIKKHLNNSNLSPTQALKQIKKNGIDGSICITHNDIKEIFSIFIGNKNLKKNFNLNQHESMIFYSSHSTSNQYLSTNCKLSSNNEKISKNNKIDNNNTIDDLTIHNLIKKENDNKRKLLDYFVVNFPNNFINALKDVGINLCFKKDTIFIRYNFILKINGSVFIKNYDTDLDDIIKISKSIIDLKNEISRK</sequence>